<dbReference type="EMBL" id="JAIQCV010000010">
    <property type="protein sequence ID" value="KAH1056384.1"/>
    <property type="molecule type" value="Genomic_DNA"/>
</dbReference>
<comment type="caution">
    <text evidence="2">The sequence shown here is derived from an EMBL/GenBank/DDBJ whole genome shotgun (WGS) entry which is preliminary data.</text>
</comment>
<name>A0A9D3USW3_9ROSI</name>
<feature type="region of interest" description="Disordered" evidence="1">
    <location>
        <begin position="69"/>
        <end position="90"/>
    </location>
</feature>
<reference evidence="2 3" key="1">
    <citation type="journal article" date="2021" name="Plant Biotechnol. J.">
        <title>Multi-omics assisted identification of the key and species-specific regulatory components of drought-tolerant mechanisms in Gossypium stocksii.</title>
        <authorList>
            <person name="Yu D."/>
            <person name="Ke L."/>
            <person name="Zhang D."/>
            <person name="Wu Y."/>
            <person name="Sun Y."/>
            <person name="Mei J."/>
            <person name="Sun J."/>
            <person name="Sun Y."/>
        </authorList>
    </citation>
    <scope>NUCLEOTIDE SEQUENCE [LARGE SCALE GENOMIC DNA]</scope>
    <source>
        <strain evidence="3">cv. E1</strain>
        <tissue evidence="2">Leaf</tissue>
    </source>
</reference>
<accession>A0A9D3USW3</accession>
<dbReference type="Proteomes" id="UP000828251">
    <property type="component" value="Unassembled WGS sequence"/>
</dbReference>
<organism evidence="2 3">
    <name type="scientific">Gossypium stocksii</name>
    <dbReference type="NCBI Taxonomy" id="47602"/>
    <lineage>
        <taxon>Eukaryota</taxon>
        <taxon>Viridiplantae</taxon>
        <taxon>Streptophyta</taxon>
        <taxon>Embryophyta</taxon>
        <taxon>Tracheophyta</taxon>
        <taxon>Spermatophyta</taxon>
        <taxon>Magnoliopsida</taxon>
        <taxon>eudicotyledons</taxon>
        <taxon>Gunneridae</taxon>
        <taxon>Pentapetalae</taxon>
        <taxon>rosids</taxon>
        <taxon>malvids</taxon>
        <taxon>Malvales</taxon>
        <taxon>Malvaceae</taxon>
        <taxon>Malvoideae</taxon>
        <taxon>Gossypium</taxon>
    </lineage>
</organism>
<keyword evidence="3" id="KW-1185">Reference proteome</keyword>
<evidence type="ECO:0000256" key="1">
    <source>
        <dbReference type="SAM" id="MobiDB-lite"/>
    </source>
</evidence>
<gene>
    <name evidence="2" type="ORF">J1N35_034449</name>
</gene>
<dbReference type="AlphaFoldDB" id="A0A9D3USW3"/>
<evidence type="ECO:0000313" key="3">
    <source>
        <dbReference type="Proteomes" id="UP000828251"/>
    </source>
</evidence>
<evidence type="ECO:0000313" key="2">
    <source>
        <dbReference type="EMBL" id="KAH1056384.1"/>
    </source>
</evidence>
<sequence length="90" mass="9687">MILCCVANLMSTNLHDGIGEEIESNAPPQSGGPGPFAIWGATSVEAHEALLEMMGQWFKYFVGVAPTPPPQPQHELKKLAKAQTIEANDQ</sequence>
<protein>
    <submittedName>
        <fullName evidence="2">Uncharacterized protein</fullName>
    </submittedName>
</protein>
<proteinExistence type="predicted"/>